<accession>A0ABV7HID3</accession>
<dbReference type="EMBL" id="JBHRSZ010000006">
    <property type="protein sequence ID" value="MFC3152413.1"/>
    <property type="molecule type" value="Genomic_DNA"/>
</dbReference>
<evidence type="ECO:0000256" key="3">
    <source>
        <dbReference type="ARBA" id="ARBA00004910"/>
    </source>
</evidence>
<comment type="similarity">
    <text evidence="5 12">In the C-terminal section; belongs to the HTP reductase family.</text>
</comment>
<dbReference type="GO" id="GO:0008835">
    <property type="term" value="F:diaminohydroxyphosphoribosylaminopyrimidine deaminase activity"/>
    <property type="evidence" value="ECO:0007669"/>
    <property type="project" value="UniProtKB-EC"/>
</dbReference>
<evidence type="ECO:0000256" key="12">
    <source>
        <dbReference type="PIRNR" id="PIRNR006769"/>
    </source>
</evidence>
<dbReference type="InterPro" id="IPR004794">
    <property type="entry name" value="Eubact_RibD"/>
</dbReference>
<keyword evidence="6 12" id="KW-0686">Riboflavin biosynthesis</keyword>
<proteinExistence type="inferred from homology"/>
<dbReference type="Pfam" id="PF00383">
    <property type="entry name" value="dCMP_cyt_deam_1"/>
    <property type="match status" value="1"/>
</dbReference>
<dbReference type="InterPro" id="IPR016192">
    <property type="entry name" value="APOBEC/CMP_deaminase_Zn-bd"/>
</dbReference>
<dbReference type="PROSITE" id="PS00903">
    <property type="entry name" value="CYT_DCMP_DEAMINASES_1"/>
    <property type="match status" value="1"/>
</dbReference>
<evidence type="ECO:0000313" key="15">
    <source>
        <dbReference type="Proteomes" id="UP001595476"/>
    </source>
</evidence>
<dbReference type="EC" id="3.5.4.26" evidence="12"/>
<keyword evidence="9 12" id="KW-0521">NADP</keyword>
<dbReference type="NCBIfam" id="TIGR00227">
    <property type="entry name" value="ribD_Cterm"/>
    <property type="match status" value="1"/>
</dbReference>
<dbReference type="EC" id="1.1.1.193" evidence="12"/>
<dbReference type="InterPro" id="IPR011549">
    <property type="entry name" value="RibD_C"/>
</dbReference>
<keyword evidence="15" id="KW-1185">Reference proteome</keyword>
<dbReference type="SUPFAM" id="SSF53927">
    <property type="entry name" value="Cytidine deaminase-like"/>
    <property type="match status" value="1"/>
</dbReference>
<name>A0ABV7HID3_9GAMM</name>
<keyword evidence="11" id="KW-0511">Multifunctional enzyme</keyword>
<dbReference type="Proteomes" id="UP001595476">
    <property type="component" value="Unassembled WGS sequence"/>
</dbReference>
<dbReference type="InterPro" id="IPR002734">
    <property type="entry name" value="RibDG_C"/>
</dbReference>
<evidence type="ECO:0000256" key="7">
    <source>
        <dbReference type="ARBA" id="ARBA00022723"/>
    </source>
</evidence>
<keyword evidence="7 12" id="KW-0479">Metal-binding</keyword>
<keyword evidence="8 12" id="KW-0862">Zinc</keyword>
<evidence type="ECO:0000256" key="5">
    <source>
        <dbReference type="ARBA" id="ARBA00007417"/>
    </source>
</evidence>
<dbReference type="PIRSF" id="PIRSF006769">
    <property type="entry name" value="RibD"/>
    <property type="match status" value="1"/>
</dbReference>
<dbReference type="Gene3D" id="3.40.430.10">
    <property type="entry name" value="Dihydrofolate Reductase, subunit A"/>
    <property type="match status" value="1"/>
</dbReference>
<gene>
    <name evidence="14" type="primary">ribD</name>
    <name evidence="14" type="ORF">ACFOEK_15365</name>
</gene>
<reference evidence="15" key="1">
    <citation type="journal article" date="2019" name="Int. J. Syst. Evol. Microbiol.">
        <title>The Global Catalogue of Microorganisms (GCM) 10K type strain sequencing project: providing services to taxonomists for standard genome sequencing and annotation.</title>
        <authorList>
            <consortium name="The Broad Institute Genomics Platform"/>
            <consortium name="The Broad Institute Genome Sequencing Center for Infectious Disease"/>
            <person name="Wu L."/>
            <person name="Ma J."/>
        </authorList>
    </citation>
    <scope>NUCLEOTIDE SEQUENCE [LARGE SCALE GENOMIC DNA]</scope>
    <source>
        <strain evidence="15">KCTC 52438</strain>
    </source>
</reference>
<dbReference type="PANTHER" id="PTHR38011:SF7">
    <property type="entry name" value="2,5-DIAMINO-6-RIBOSYLAMINO-4(3H)-PYRIMIDINONE 5'-PHOSPHATE REDUCTASE"/>
    <property type="match status" value="1"/>
</dbReference>
<dbReference type="Gene3D" id="3.40.140.10">
    <property type="entry name" value="Cytidine Deaminase, domain 2"/>
    <property type="match status" value="1"/>
</dbReference>
<comment type="pathway">
    <text evidence="3 12">Cofactor biosynthesis; riboflavin biosynthesis; 5-amino-6-(D-ribitylamino)uracil from GTP: step 3/4.</text>
</comment>
<dbReference type="Pfam" id="PF01872">
    <property type="entry name" value="RibD_C"/>
    <property type="match status" value="1"/>
</dbReference>
<dbReference type="NCBIfam" id="TIGR00326">
    <property type="entry name" value="eubact_ribD"/>
    <property type="match status" value="1"/>
</dbReference>
<evidence type="ECO:0000256" key="10">
    <source>
        <dbReference type="ARBA" id="ARBA00023002"/>
    </source>
</evidence>
<dbReference type="CDD" id="cd01284">
    <property type="entry name" value="Riboflavin_deaminase-reductase"/>
    <property type="match status" value="1"/>
</dbReference>
<evidence type="ECO:0000259" key="13">
    <source>
        <dbReference type="PROSITE" id="PS51747"/>
    </source>
</evidence>
<dbReference type="InterPro" id="IPR016193">
    <property type="entry name" value="Cytidine_deaminase-like"/>
</dbReference>
<dbReference type="PANTHER" id="PTHR38011">
    <property type="entry name" value="DIHYDROFOLATE REDUCTASE FAMILY PROTEIN (AFU_ORTHOLOGUE AFUA_8G06820)"/>
    <property type="match status" value="1"/>
</dbReference>
<dbReference type="InterPro" id="IPR050765">
    <property type="entry name" value="Riboflavin_Biosynth_HTPR"/>
</dbReference>
<comment type="function">
    <text evidence="1 12">Converts 2,5-diamino-6-(ribosylamino)-4(3h)-pyrimidinone 5'-phosphate into 5-amino-6-(ribosylamino)-2,4(1h,3h)-pyrimidinedione 5'-phosphate.</text>
</comment>
<comment type="catalytic activity">
    <reaction evidence="12">
        <text>5-amino-6-(5-phospho-D-ribitylamino)uracil + NADP(+) = 5-amino-6-(5-phospho-D-ribosylamino)uracil + NADPH + H(+)</text>
        <dbReference type="Rhea" id="RHEA:17845"/>
        <dbReference type="ChEBI" id="CHEBI:15378"/>
        <dbReference type="ChEBI" id="CHEBI:57783"/>
        <dbReference type="ChEBI" id="CHEBI:58349"/>
        <dbReference type="ChEBI" id="CHEBI:58421"/>
        <dbReference type="ChEBI" id="CHEBI:58453"/>
        <dbReference type="EC" id="1.1.1.193"/>
    </reaction>
</comment>
<evidence type="ECO:0000256" key="8">
    <source>
        <dbReference type="ARBA" id="ARBA00022833"/>
    </source>
</evidence>
<comment type="similarity">
    <text evidence="4 12">In the N-terminal section; belongs to the cytidine and deoxycytidylate deaminase family.</text>
</comment>
<comment type="catalytic activity">
    <reaction evidence="12">
        <text>2,5-diamino-6-hydroxy-4-(5-phosphoribosylamino)-pyrimidine + H2O + H(+) = 5-amino-6-(5-phospho-D-ribosylamino)uracil + NH4(+)</text>
        <dbReference type="Rhea" id="RHEA:21868"/>
        <dbReference type="ChEBI" id="CHEBI:15377"/>
        <dbReference type="ChEBI" id="CHEBI:15378"/>
        <dbReference type="ChEBI" id="CHEBI:28938"/>
        <dbReference type="ChEBI" id="CHEBI:58453"/>
        <dbReference type="ChEBI" id="CHEBI:58614"/>
        <dbReference type="EC" id="3.5.4.26"/>
    </reaction>
</comment>
<protein>
    <recommendedName>
        <fullName evidence="12">Riboflavin biosynthesis protein RibD</fullName>
    </recommendedName>
    <domain>
        <recommendedName>
            <fullName evidence="12">Diaminohydroxyphosphoribosylaminopyrimidine deaminase</fullName>
            <shortName evidence="12">DRAP deaminase</shortName>
            <ecNumber evidence="12">3.5.4.26</ecNumber>
        </recommendedName>
        <alternativeName>
            <fullName evidence="12">Riboflavin-specific deaminase</fullName>
        </alternativeName>
    </domain>
    <domain>
        <recommendedName>
            <fullName evidence="12">5-amino-6-(5-phosphoribosylamino)uracil reductase</fullName>
            <ecNumber evidence="12">1.1.1.193</ecNumber>
        </recommendedName>
        <alternativeName>
            <fullName evidence="12">HTP reductase</fullName>
        </alternativeName>
    </domain>
</protein>
<dbReference type="PROSITE" id="PS51747">
    <property type="entry name" value="CYT_DCMP_DEAMINASES_2"/>
    <property type="match status" value="1"/>
</dbReference>
<evidence type="ECO:0000256" key="6">
    <source>
        <dbReference type="ARBA" id="ARBA00022619"/>
    </source>
</evidence>
<dbReference type="InterPro" id="IPR002125">
    <property type="entry name" value="CMP_dCMP_dom"/>
</dbReference>
<keyword evidence="10 12" id="KW-0560">Oxidoreductase</keyword>
<comment type="caution">
    <text evidence="14">The sequence shown here is derived from an EMBL/GenBank/DDBJ whole genome shotgun (WGS) entry which is preliminary data.</text>
</comment>
<evidence type="ECO:0000313" key="14">
    <source>
        <dbReference type="EMBL" id="MFC3152413.1"/>
    </source>
</evidence>
<feature type="domain" description="CMP/dCMP-type deaminase" evidence="13">
    <location>
        <begin position="9"/>
        <end position="131"/>
    </location>
</feature>
<evidence type="ECO:0000256" key="2">
    <source>
        <dbReference type="ARBA" id="ARBA00004882"/>
    </source>
</evidence>
<dbReference type="SUPFAM" id="SSF53597">
    <property type="entry name" value="Dihydrofolate reductase-like"/>
    <property type="match status" value="1"/>
</dbReference>
<evidence type="ECO:0000256" key="9">
    <source>
        <dbReference type="ARBA" id="ARBA00022857"/>
    </source>
</evidence>
<dbReference type="GO" id="GO:0008703">
    <property type="term" value="F:5-amino-6-(5-phosphoribosylamino)uracil reductase activity"/>
    <property type="evidence" value="ECO:0007669"/>
    <property type="project" value="UniProtKB-EC"/>
</dbReference>
<comment type="pathway">
    <text evidence="2 12">Cofactor biosynthesis; riboflavin biosynthesis; 5-amino-6-(D-ribitylamino)uracil from GTP: step 2/4.</text>
</comment>
<dbReference type="RefSeq" id="WP_386722336.1">
    <property type="nucleotide sequence ID" value="NZ_JBHRSZ010000006.1"/>
</dbReference>
<evidence type="ECO:0000256" key="11">
    <source>
        <dbReference type="ARBA" id="ARBA00023268"/>
    </source>
</evidence>
<comment type="cofactor">
    <cofactor evidence="12">
        <name>Zn(2+)</name>
        <dbReference type="ChEBI" id="CHEBI:29105"/>
    </cofactor>
    <text evidence="12">Binds 1 zinc ion.</text>
</comment>
<keyword evidence="12 14" id="KW-0378">Hydrolase</keyword>
<dbReference type="InterPro" id="IPR024072">
    <property type="entry name" value="DHFR-like_dom_sf"/>
</dbReference>
<evidence type="ECO:0000256" key="4">
    <source>
        <dbReference type="ARBA" id="ARBA00005259"/>
    </source>
</evidence>
<organism evidence="14 15">
    <name type="scientific">Litoribrevibacter euphylliae</name>
    <dbReference type="NCBI Taxonomy" id="1834034"/>
    <lineage>
        <taxon>Bacteria</taxon>
        <taxon>Pseudomonadati</taxon>
        <taxon>Pseudomonadota</taxon>
        <taxon>Gammaproteobacteria</taxon>
        <taxon>Oceanospirillales</taxon>
        <taxon>Oceanospirillaceae</taxon>
        <taxon>Litoribrevibacter</taxon>
    </lineage>
</organism>
<evidence type="ECO:0000256" key="1">
    <source>
        <dbReference type="ARBA" id="ARBA00002151"/>
    </source>
</evidence>
<sequence length="382" mass="41551">MINPEAINIEDEKWMSQAIELAKEGLYTTHPNPRVGCVIVKDDHVVGRGFHFRAGEPHAEVHALRDAGENAVGATAYVTLEPCSHFGRTPPCCDALIKAGVSRVVAAMKDPNPEVAGRGLQRIEDAGISVVSGILEDEARDLNPGFLKRMETGLPYVRIKQAMSLDGRTAMASGESKWITGAEARSDVQRLRAMSDAIITGVESIIHDDSSLTLRADELGLKSDLAKEVVKHQPLRLVLDTQLRIPESAKILTLPGETIVVCSDQADQAKKTQLEKAGVTVWTQMTGKHIQLAALLKQLAEERSINEVLVEAGAQLSTSFLEEKLVDECWTYIAPKLMGANARPLTTLPLESMNQAIPLTFEEVSPMGEDLRIISKPARSLG</sequence>